<accession>A0AAD5XYS5</accession>
<reference evidence="2" key="1">
    <citation type="submission" date="2020-05" db="EMBL/GenBank/DDBJ databases">
        <title>Phylogenomic resolution of chytrid fungi.</title>
        <authorList>
            <person name="Stajich J.E."/>
            <person name="Amses K."/>
            <person name="Simmons R."/>
            <person name="Seto K."/>
            <person name="Myers J."/>
            <person name="Bonds A."/>
            <person name="Quandt C.A."/>
            <person name="Barry K."/>
            <person name="Liu P."/>
            <person name="Grigoriev I."/>
            <person name="Longcore J.E."/>
            <person name="James T.Y."/>
        </authorList>
    </citation>
    <scope>NUCLEOTIDE SEQUENCE</scope>
    <source>
        <strain evidence="2">JEL0476</strain>
    </source>
</reference>
<gene>
    <name evidence="2" type="ORF">HK099_003576</name>
</gene>
<feature type="transmembrane region" description="Helical" evidence="1">
    <location>
        <begin position="191"/>
        <end position="209"/>
    </location>
</feature>
<dbReference type="EMBL" id="JADGJW010000235">
    <property type="protein sequence ID" value="KAJ3221350.1"/>
    <property type="molecule type" value="Genomic_DNA"/>
</dbReference>
<evidence type="ECO:0000313" key="3">
    <source>
        <dbReference type="Proteomes" id="UP001211065"/>
    </source>
</evidence>
<evidence type="ECO:0000256" key="1">
    <source>
        <dbReference type="SAM" id="Phobius"/>
    </source>
</evidence>
<organism evidence="2 3">
    <name type="scientific">Clydaea vesicula</name>
    <dbReference type="NCBI Taxonomy" id="447962"/>
    <lineage>
        <taxon>Eukaryota</taxon>
        <taxon>Fungi</taxon>
        <taxon>Fungi incertae sedis</taxon>
        <taxon>Chytridiomycota</taxon>
        <taxon>Chytridiomycota incertae sedis</taxon>
        <taxon>Chytridiomycetes</taxon>
        <taxon>Lobulomycetales</taxon>
        <taxon>Lobulomycetaceae</taxon>
        <taxon>Clydaea</taxon>
    </lineage>
</organism>
<evidence type="ECO:0000313" key="2">
    <source>
        <dbReference type="EMBL" id="KAJ3221350.1"/>
    </source>
</evidence>
<sequence length="261" mass="29970">MDLTKVVTEEKSLLSTNQSEVEKKNGSIISDEPTLNENNYNVAEPREQSQNGRGFMGGMMRTGFGNGVRPPQDETDFMVPNEPKIFGLVNTKQFLIFYNLFNVLLYILSIILFFVEPNQILDVDGNYFSFTPITLFTHINSTKNNRSDFNFTDLSLNFKIYLVLTVITILIHISLSVSLVVCETGYSIRKLIYILPIPWVVICLFYNTWSSGGLFAFGSSIFPFVVLVMLSWHFWNYARFLDEKKEKELLLEMSEVQISTQ</sequence>
<feature type="transmembrane region" description="Helical" evidence="1">
    <location>
        <begin position="94"/>
        <end position="115"/>
    </location>
</feature>
<dbReference type="Proteomes" id="UP001211065">
    <property type="component" value="Unassembled WGS sequence"/>
</dbReference>
<comment type="caution">
    <text evidence="2">The sequence shown here is derived from an EMBL/GenBank/DDBJ whole genome shotgun (WGS) entry which is preliminary data.</text>
</comment>
<dbReference type="AlphaFoldDB" id="A0AAD5XYS5"/>
<keyword evidence="3" id="KW-1185">Reference proteome</keyword>
<protein>
    <submittedName>
        <fullName evidence="2">Uncharacterized protein</fullName>
    </submittedName>
</protein>
<name>A0AAD5XYS5_9FUNG</name>
<keyword evidence="1" id="KW-1133">Transmembrane helix</keyword>
<proteinExistence type="predicted"/>
<keyword evidence="1" id="KW-0812">Transmembrane</keyword>
<feature type="transmembrane region" description="Helical" evidence="1">
    <location>
        <begin position="215"/>
        <end position="235"/>
    </location>
</feature>
<keyword evidence="1" id="KW-0472">Membrane</keyword>
<feature type="transmembrane region" description="Helical" evidence="1">
    <location>
        <begin position="160"/>
        <end position="182"/>
    </location>
</feature>